<dbReference type="PANTHER" id="PTHR31513:SF2">
    <property type="entry name" value="MRAZ"/>
    <property type="match status" value="1"/>
</dbReference>
<evidence type="ECO:0000313" key="4">
    <source>
        <dbReference type="EMBL" id="CAD8066036.1"/>
    </source>
</evidence>
<feature type="transmembrane region" description="Helical" evidence="2">
    <location>
        <begin position="948"/>
        <end position="967"/>
    </location>
</feature>
<feature type="coiled-coil region" evidence="1">
    <location>
        <begin position="859"/>
        <end position="886"/>
    </location>
</feature>
<organism evidence="4 5">
    <name type="scientific">Paramecium primaurelia</name>
    <dbReference type="NCBI Taxonomy" id="5886"/>
    <lineage>
        <taxon>Eukaryota</taxon>
        <taxon>Sar</taxon>
        <taxon>Alveolata</taxon>
        <taxon>Ciliophora</taxon>
        <taxon>Intramacronucleata</taxon>
        <taxon>Oligohymenophorea</taxon>
        <taxon>Peniculida</taxon>
        <taxon>Parameciidae</taxon>
        <taxon>Paramecium</taxon>
    </lineage>
</organism>
<feature type="transmembrane region" description="Helical" evidence="2">
    <location>
        <begin position="488"/>
        <end position="510"/>
    </location>
</feature>
<protein>
    <recommendedName>
        <fullName evidence="6">Transmembrane protein</fullName>
    </recommendedName>
</protein>
<evidence type="ECO:0008006" key="6">
    <source>
        <dbReference type="Google" id="ProtNLM"/>
    </source>
</evidence>
<keyword evidence="2" id="KW-0472">Membrane</keyword>
<evidence type="ECO:0000313" key="5">
    <source>
        <dbReference type="Proteomes" id="UP000688137"/>
    </source>
</evidence>
<evidence type="ECO:0000256" key="2">
    <source>
        <dbReference type="SAM" id="Phobius"/>
    </source>
</evidence>
<keyword evidence="2" id="KW-1133">Transmembrane helix</keyword>
<feature type="chain" id="PRO_5035763675" description="Transmembrane protein" evidence="3">
    <location>
        <begin position="19"/>
        <end position="1087"/>
    </location>
</feature>
<feature type="transmembrane region" description="Helical" evidence="2">
    <location>
        <begin position="919"/>
        <end position="936"/>
    </location>
</feature>
<name>A0A8S1LNA8_PARPR</name>
<dbReference type="Proteomes" id="UP000688137">
    <property type="component" value="Unassembled WGS sequence"/>
</dbReference>
<reference evidence="4" key="1">
    <citation type="submission" date="2021-01" db="EMBL/GenBank/DDBJ databases">
        <authorList>
            <consortium name="Genoscope - CEA"/>
            <person name="William W."/>
        </authorList>
    </citation>
    <scope>NUCLEOTIDE SEQUENCE</scope>
</reference>
<feature type="transmembrane region" description="Helical" evidence="2">
    <location>
        <begin position="1027"/>
        <end position="1054"/>
    </location>
</feature>
<keyword evidence="1" id="KW-0175">Coiled coil</keyword>
<proteinExistence type="predicted"/>
<evidence type="ECO:0000256" key="1">
    <source>
        <dbReference type="SAM" id="Coils"/>
    </source>
</evidence>
<gene>
    <name evidence="4" type="ORF">PPRIM_AZ9-3.1.T0380236</name>
</gene>
<sequence length="1087" mass="125639">MFLLIYIQITFALQDCQQQYLDCINQDNCIIKDCEALLFKQTTWNFQNITMINVIFNIENHQSSVEQYSLIAQIISIQSSIFQQNIGEYIVDLVFNGQQILLQDIDFVLFEKVQFTAKTLLLKDVVMNTNLLMIYSEYVKLENSLIQCHFLKCLGADCQCNQGYCNKSSIRDIKSFQRIPINLDENFTLGIASDEVLLQNTQLYGSSIGVYANKSNITIDSNSIVYASGLGCKEQQGYGCGFYDWMLSYTLKCGSSGGSHGGFGERPKSEVNDFNEQCQKLIPRQAYGNPFNPLFEGSGGGGNYFGGYGGGVIYFQSVNIIIDGIIEANGESSQRDDYIIYGGGSGGSIQLRGKLFGKGLISAEGGQGSKISGKGGGGRIFFDDPMNHNLKITTGFKSSQGTIYYNECLQGFGINRQDSKCIQCPSGFYAYFSSVGECKRCINYDDDVNIYELSISPICKIKSCKPGKILDKQQCVVYNFVRQSGGEIVLFGISFFIGLLIVNFIIFLCLQERISNHKVSHSTIISFTDFQENPNLFEAASEDPKFLPEDLPYYVKRLYVQGNNTPNTPWHLPQHTQLDQYYINNIVQNINSIGKYTKLQQVSLLFLKIWYFPFYFILLKYYQKKKSKQILSFMTKNNKFNIYCLKLSFSSDYTLAYIDVLNYNNNILDWNKSTQFPISLVLQGDGDFLFPWQINLKDPLVKSMKMSFEKQKIFMTIDDGESDVLLSENDEEEIRTFDEFITKFNLLMLQIDIRKGNAEFIKNCFSLFEFIDESNSEIFNKKQILLDICFHILGIQQSSLIILTTQKLLDFQQTLRELHYIVNYKSEYQIKVSVNFEKQDFNVKRYYDNQIIINTINDINKQITTYQRYEEDKEELNNLKMQMYRKIEADGILTPLITQKFDLEEEEDNNSQKINKCNILWIRIKRIITIIFAYFLRYRNFKNERMLTSVLVILCIIQITLYVIYVLELIVDFLDETIIDQKYIYRFYIVEAIVQIILFPFSQLITELVLVFWLLNPQKKYYGKNFLIFNFCSTINNMILSLFAIIEFAIITIQNLDLDYYFFASIKLILFLIQIVQGYLGTKYLTL</sequence>
<keyword evidence="3" id="KW-0732">Signal</keyword>
<dbReference type="PANTHER" id="PTHR31513">
    <property type="entry name" value="EPHRIN TYPE-B RECEPTOR"/>
    <property type="match status" value="1"/>
</dbReference>
<dbReference type="EMBL" id="CAJJDM010000037">
    <property type="protein sequence ID" value="CAD8066036.1"/>
    <property type="molecule type" value="Genomic_DNA"/>
</dbReference>
<keyword evidence="2" id="KW-0812">Transmembrane</keyword>
<accession>A0A8S1LNA8</accession>
<feature type="transmembrane region" description="Helical" evidence="2">
    <location>
        <begin position="987"/>
        <end position="1015"/>
    </location>
</feature>
<comment type="caution">
    <text evidence="4">The sequence shown here is derived from an EMBL/GenBank/DDBJ whole genome shotgun (WGS) entry which is preliminary data.</text>
</comment>
<feature type="transmembrane region" description="Helical" evidence="2">
    <location>
        <begin position="1060"/>
        <end position="1080"/>
    </location>
</feature>
<evidence type="ECO:0000256" key="3">
    <source>
        <dbReference type="SAM" id="SignalP"/>
    </source>
</evidence>
<feature type="transmembrane region" description="Helical" evidence="2">
    <location>
        <begin position="602"/>
        <end position="622"/>
    </location>
</feature>
<keyword evidence="5" id="KW-1185">Reference proteome</keyword>
<dbReference type="OMA" id="QITLYVI"/>
<dbReference type="AlphaFoldDB" id="A0A8S1LNA8"/>
<feature type="signal peptide" evidence="3">
    <location>
        <begin position="1"/>
        <end position="18"/>
    </location>
</feature>